<dbReference type="InterPro" id="IPR001179">
    <property type="entry name" value="PPIase_FKBP_dom"/>
</dbReference>
<dbReference type="PANTHER" id="PTHR43811:SF19">
    <property type="entry name" value="39 KDA FK506-BINDING NUCLEAR PROTEIN"/>
    <property type="match status" value="1"/>
</dbReference>
<dbReference type="PANTHER" id="PTHR43811">
    <property type="entry name" value="FKBP-TYPE PEPTIDYL-PROLYL CIS-TRANS ISOMERASE FKPA"/>
    <property type="match status" value="1"/>
</dbReference>
<dbReference type="Gene3D" id="3.10.50.40">
    <property type="match status" value="1"/>
</dbReference>
<dbReference type="PROSITE" id="PS50059">
    <property type="entry name" value="FKBP_PPIASE"/>
    <property type="match status" value="1"/>
</dbReference>
<dbReference type="KEGG" id="whr:OG579_09165"/>
<accession>A0AAU4K7H4</accession>
<evidence type="ECO:0000313" key="9">
    <source>
        <dbReference type="EMBL" id="WUM21913.1"/>
    </source>
</evidence>
<dbReference type="Pfam" id="PF00254">
    <property type="entry name" value="FKBP_C"/>
    <property type="match status" value="1"/>
</dbReference>
<evidence type="ECO:0000256" key="4">
    <source>
        <dbReference type="ARBA" id="ARBA00023235"/>
    </source>
</evidence>
<dbReference type="RefSeq" id="WP_082502234.1">
    <property type="nucleotide sequence ID" value="NZ_CP108021.1"/>
</dbReference>
<sequence length="185" mass="17837">MGVLAGCGDDSSDSASASSTAATSATETTAASDGGTQATTPAAAPRSGTPGSAGIPAITENATDTSKEAKIAAGTGTPSSDLLIADLVAGNGKVAASGDTVNVRYTGALYTNGEVFDASWKSGDAPVEFPLSGVVPGFAQGIEGMKVGGRREIVIPPALGYGASDSGPIPGGSTLVFVVDLVGIS</sequence>
<evidence type="ECO:0000256" key="2">
    <source>
        <dbReference type="ARBA" id="ARBA00006577"/>
    </source>
</evidence>
<dbReference type="EC" id="5.2.1.8" evidence="6"/>
<dbReference type="EMBL" id="CP108021">
    <property type="protein sequence ID" value="WUM21913.1"/>
    <property type="molecule type" value="Genomic_DNA"/>
</dbReference>
<feature type="region of interest" description="Disordered" evidence="7">
    <location>
        <begin position="1"/>
        <end position="58"/>
    </location>
</feature>
<keyword evidence="4 5" id="KW-0413">Isomerase</keyword>
<evidence type="ECO:0000256" key="5">
    <source>
        <dbReference type="PROSITE-ProRule" id="PRU00277"/>
    </source>
</evidence>
<keyword evidence="3 5" id="KW-0697">Rotamase</keyword>
<organism evidence="9 10">
    <name type="scientific">Williamsia herbipolensis</name>
    <dbReference type="NCBI Taxonomy" id="1603258"/>
    <lineage>
        <taxon>Bacteria</taxon>
        <taxon>Bacillati</taxon>
        <taxon>Actinomycetota</taxon>
        <taxon>Actinomycetes</taxon>
        <taxon>Mycobacteriales</taxon>
        <taxon>Nocardiaceae</taxon>
        <taxon>Williamsia</taxon>
    </lineage>
</organism>
<evidence type="ECO:0000256" key="3">
    <source>
        <dbReference type="ARBA" id="ARBA00023110"/>
    </source>
</evidence>
<evidence type="ECO:0000256" key="6">
    <source>
        <dbReference type="RuleBase" id="RU003915"/>
    </source>
</evidence>
<keyword evidence="10" id="KW-1185">Reference proteome</keyword>
<evidence type="ECO:0000259" key="8">
    <source>
        <dbReference type="PROSITE" id="PS50059"/>
    </source>
</evidence>
<feature type="domain" description="PPIase FKBP-type" evidence="8">
    <location>
        <begin position="98"/>
        <end position="185"/>
    </location>
</feature>
<dbReference type="GO" id="GO:0003755">
    <property type="term" value="F:peptidyl-prolyl cis-trans isomerase activity"/>
    <property type="evidence" value="ECO:0007669"/>
    <property type="project" value="UniProtKB-UniRule"/>
</dbReference>
<name>A0AAU4K7H4_9NOCA</name>
<dbReference type="Proteomes" id="UP001432128">
    <property type="component" value="Chromosome"/>
</dbReference>
<comment type="catalytic activity">
    <reaction evidence="1 5 6">
        <text>[protein]-peptidylproline (omega=180) = [protein]-peptidylproline (omega=0)</text>
        <dbReference type="Rhea" id="RHEA:16237"/>
        <dbReference type="Rhea" id="RHEA-COMP:10747"/>
        <dbReference type="Rhea" id="RHEA-COMP:10748"/>
        <dbReference type="ChEBI" id="CHEBI:83833"/>
        <dbReference type="ChEBI" id="CHEBI:83834"/>
        <dbReference type="EC" id="5.2.1.8"/>
    </reaction>
</comment>
<evidence type="ECO:0000256" key="7">
    <source>
        <dbReference type="SAM" id="MobiDB-lite"/>
    </source>
</evidence>
<dbReference type="InterPro" id="IPR046357">
    <property type="entry name" value="PPIase_dom_sf"/>
</dbReference>
<evidence type="ECO:0000256" key="1">
    <source>
        <dbReference type="ARBA" id="ARBA00000971"/>
    </source>
</evidence>
<comment type="similarity">
    <text evidence="2 6">Belongs to the FKBP-type PPIase family.</text>
</comment>
<reference evidence="9 10" key="1">
    <citation type="submission" date="2022-10" db="EMBL/GenBank/DDBJ databases">
        <title>The complete genomes of actinobacterial strains from the NBC collection.</title>
        <authorList>
            <person name="Joergensen T.S."/>
            <person name="Alvarez Arevalo M."/>
            <person name="Sterndorff E.B."/>
            <person name="Faurdal D."/>
            <person name="Vuksanovic O."/>
            <person name="Mourched A.-S."/>
            <person name="Charusanti P."/>
            <person name="Shaw S."/>
            <person name="Blin K."/>
            <person name="Weber T."/>
        </authorList>
    </citation>
    <scope>NUCLEOTIDE SEQUENCE [LARGE SCALE GENOMIC DNA]</scope>
    <source>
        <strain evidence="9 10">NBC_00319</strain>
    </source>
</reference>
<proteinExistence type="inferred from homology"/>
<protein>
    <recommendedName>
        <fullName evidence="6">Peptidyl-prolyl cis-trans isomerase</fullName>
        <ecNumber evidence="6">5.2.1.8</ecNumber>
    </recommendedName>
</protein>
<dbReference type="AlphaFoldDB" id="A0AAU4K7H4"/>
<evidence type="ECO:0000313" key="10">
    <source>
        <dbReference type="Proteomes" id="UP001432128"/>
    </source>
</evidence>
<gene>
    <name evidence="9" type="ORF">OG579_09165</name>
</gene>
<feature type="compositionally biased region" description="Low complexity" evidence="7">
    <location>
        <begin position="1"/>
        <end position="45"/>
    </location>
</feature>
<dbReference type="SUPFAM" id="SSF54534">
    <property type="entry name" value="FKBP-like"/>
    <property type="match status" value="1"/>
</dbReference>